<evidence type="ECO:0000313" key="2">
    <source>
        <dbReference type="Proteomes" id="UP001055072"/>
    </source>
</evidence>
<dbReference type="EMBL" id="MU274907">
    <property type="protein sequence ID" value="KAI0090781.1"/>
    <property type="molecule type" value="Genomic_DNA"/>
</dbReference>
<reference evidence="1" key="1">
    <citation type="journal article" date="2021" name="Environ. Microbiol.">
        <title>Gene family expansions and transcriptome signatures uncover fungal adaptations to wood decay.</title>
        <authorList>
            <person name="Hage H."/>
            <person name="Miyauchi S."/>
            <person name="Viragh M."/>
            <person name="Drula E."/>
            <person name="Min B."/>
            <person name="Chaduli D."/>
            <person name="Navarro D."/>
            <person name="Favel A."/>
            <person name="Norest M."/>
            <person name="Lesage-Meessen L."/>
            <person name="Balint B."/>
            <person name="Merenyi Z."/>
            <person name="de Eugenio L."/>
            <person name="Morin E."/>
            <person name="Martinez A.T."/>
            <person name="Baldrian P."/>
            <person name="Stursova M."/>
            <person name="Martinez M.J."/>
            <person name="Novotny C."/>
            <person name="Magnuson J.K."/>
            <person name="Spatafora J.W."/>
            <person name="Maurice S."/>
            <person name="Pangilinan J."/>
            <person name="Andreopoulos W."/>
            <person name="LaButti K."/>
            <person name="Hundley H."/>
            <person name="Na H."/>
            <person name="Kuo A."/>
            <person name="Barry K."/>
            <person name="Lipzen A."/>
            <person name="Henrissat B."/>
            <person name="Riley R."/>
            <person name="Ahrendt S."/>
            <person name="Nagy L.G."/>
            <person name="Grigoriev I.V."/>
            <person name="Martin F."/>
            <person name="Rosso M.N."/>
        </authorList>
    </citation>
    <scope>NUCLEOTIDE SEQUENCE</scope>
    <source>
        <strain evidence="1">CBS 384.51</strain>
    </source>
</reference>
<proteinExistence type="predicted"/>
<accession>A0ACB8U980</accession>
<name>A0ACB8U980_9APHY</name>
<sequence>MPKSTIEQLVASSTNLATAHAIGRQQLEIRLHGIHVNNIRGRSSHVKAYVKVSVDDYGEIYKTRLMPNNLSPSWTFTPPIHIHVYPSSEIKFSLYVHHTLKHNTHIGDLVGTAWTLLSGEGALFRIGTKSPGPTMQVSVSVEETKANFEDAPAKLEEMMHQFHSKSFRTTQQLVPKPMGRFFEYEDQVLGYVEVVLNTLTNLSPVFHVCEIAVALVKIVRKVLKVQKEIDDAIRDMFQRLSEVAAKALASCGVYPIPGALLACRRIISVAGKSAEIIDRWFYSAAATRILMQTEVRREIKGFQDELEEVQSGLRFNLDLTLCQIASGNRLSSPSHSNAAPVPSAPSYLVAYASRQNHRVGFQTRTPNVRSTTGSTVPQPPSSFLRSCKSVPHLSPQYAPSPAPSSQSTLYSGPPSPTTSTRGWSLSKEPFEPSELGLDLTTLDNRGQQGSPMDSALPHSPEEIVVRPSKDPERHWFP</sequence>
<dbReference type="Proteomes" id="UP001055072">
    <property type="component" value="Unassembled WGS sequence"/>
</dbReference>
<protein>
    <submittedName>
        <fullName evidence="1">Uncharacterized protein</fullName>
    </submittedName>
</protein>
<evidence type="ECO:0000313" key="1">
    <source>
        <dbReference type="EMBL" id="KAI0090781.1"/>
    </source>
</evidence>
<gene>
    <name evidence="1" type="ORF">BDY19DRAFT_735155</name>
</gene>
<organism evidence="1 2">
    <name type="scientific">Irpex rosettiformis</name>
    <dbReference type="NCBI Taxonomy" id="378272"/>
    <lineage>
        <taxon>Eukaryota</taxon>
        <taxon>Fungi</taxon>
        <taxon>Dikarya</taxon>
        <taxon>Basidiomycota</taxon>
        <taxon>Agaricomycotina</taxon>
        <taxon>Agaricomycetes</taxon>
        <taxon>Polyporales</taxon>
        <taxon>Irpicaceae</taxon>
        <taxon>Irpex</taxon>
    </lineage>
</organism>
<comment type="caution">
    <text evidence="1">The sequence shown here is derived from an EMBL/GenBank/DDBJ whole genome shotgun (WGS) entry which is preliminary data.</text>
</comment>
<keyword evidence="2" id="KW-1185">Reference proteome</keyword>